<evidence type="ECO:0000313" key="3">
    <source>
        <dbReference type="Proteomes" id="UP001597343"/>
    </source>
</evidence>
<dbReference type="EMBL" id="JBHUIO010000002">
    <property type="protein sequence ID" value="MFD2168684.1"/>
    <property type="molecule type" value="Genomic_DNA"/>
</dbReference>
<comment type="caution">
    <text evidence="2">The sequence shown here is derived from an EMBL/GenBank/DDBJ whole genome shotgun (WGS) entry which is preliminary data.</text>
</comment>
<dbReference type="Proteomes" id="UP001597343">
    <property type="component" value="Unassembled WGS sequence"/>
</dbReference>
<name>A0ABW4ZT66_9BACL</name>
<protein>
    <submittedName>
        <fullName evidence="2">DUF4183 domain-containing protein</fullName>
    </submittedName>
</protein>
<keyword evidence="3" id="KW-1185">Reference proteome</keyword>
<reference evidence="3" key="1">
    <citation type="journal article" date="2019" name="Int. J. Syst. Evol. Microbiol.">
        <title>The Global Catalogue of Microorganisms (GCM) 10K type strain sequencing project: providing services to taxonomists for standard genome sequencing and annotation.</title>
        <authorList>
            <consortium name="The Broad Institute Genomics Platform"/>
            <consortium name="The Broad Institute Genome Sequencing Center for Infectious Disease"/>
            <person name="Wu L."/>
            <person name="Ma J."/>
        </authorList>
    </citation>
    <scope>NUCLEOTIDE SEQUENCE [LARGE SCALE GENOMIC DNA]</scope>
    <source>
        <strain evidence="3">CGMCC 1.13574</strain>
    </source>
</reference>
<evidence type="ECO:0000313" key="2">
    <source>
        <dbReference type="EMBL" id="MFD2168684.1"/>
    </source>
</evidence>
<organism evidence="2 3">
    <name type="scientific">Tumebacillus lipolyticus</name>
    <dbReference type="NCBI Taxonomy" id="1280370"/>
    <lineage>
        <taxon>Bacteria</taxon>
        <taxon>Bacillati</taxon>
        <taxon>Bacillota</taxon>
        <taxon>Bacilli</taxon>
        <taxon>Bacillales</taxon>
        <taxon>Alicyclobacillaceae</taxon>
        <taxon>Tumebacillus</taxon>
    </lineage>
</organism>
<dbReference type="InterPro" id="IPR025237">
    <property type="entry name" value="DUF4183"/>
</dbReference>
<dbReference type="Pfam" id="PF13799">
    <property type="entry name" value="DUF4183"/>
    <property type="match status" value="1"/>
</dbReference>
<evidence type="ECO:0000259" key="1">
    <source>
        <dbReference type="Pfam" id="PF13799"/>
    </source>
</evidence>
<accession>A0ABW4ZT66</accession>
<gene>
    <name evidence="2" type="ORF">ACFSOY_01445</name>
</gene>
<sequence length="177" mass="19100">MSDGKDCSELIDQAIDELKDAKKHVKEGKIGKAESEICDALRHLEKAKLCLKREDPCNKCCQCTCHSPCTCCCPKPPTPPKPPHPPSAALTSKKYFAHASAGMVSGQNLIFAAMSFVDDQGNPISTFPSEYSYFNLYINGMIQLNGVAAVNSTLLMITGGALLDSGDPIFIEFVILS</sequence>
<proteinExistence type="predicted"/>
<feature type="domain" description="DUF4183" evidence="1">
    <location>
        <begin position="126"/>
        <end position="173"/>
    </location>
</feature>
<dbReference type="RefSeq" id="WP_386043619.1">
    <property type="nucleotide sequence ID" value="NZ_JBHUIO010000002.1"/>
</dbReference>